<evidence type="ECO:0000313" key="4">
    <source>
        <dbReference type="Proteomes" id="UP001151760"/>
    </source>
</evidence>
<reference evidence="3" key="2">
    <citation type="submission" date="2022-01" db="EMBL/GenBank/DDBJ databases">
        <authorList>
            <person name="Yamashiro T."/>
            <person name="Shiraishi A."/>
            <person name="Satake H."/>
            <person name="Nakayama K."/>
        </authorList>
    </citation>
    <scope>NUCLEOTIDE SEQUENCE</scope>
</reference>
<dbReference type="PANTHER" id="PTHR46148">
    <property type="entry name" value="CHROMO DOMAIN-CONTAINING PROTEIN"/>
    <property type="match status" value="1"/>
</dbReference>
<dbReference type="Proteomes" id="UP001151760">
    <property type="component" value="Unassembled WGS sequence"/>
</dbReference>
<dbReference type="EMBL" id="BQNB010018064">
    <property type="protein sequence ID" value="GJT70299.1"/>
    <property type="molecule type" value="Genomic_DNA"/>
</dbReference>
<evidence type="ECO:0000259" key="2">
    <source>
        <dbReference type="Pfam" id="PF22936"/>
    </source>
</evidence>
<dbReference type="PANTHER" id="PTHR46148:SF59">
    <property type="entry name" value="NUCLEOTIDYLTRANSFERASE, RIBONUCLEASE H"/>
    <property type="match status" value="1"/>
</dbReference>
<feature type="domain" description="Retrovirus-related Pol polyprotein from transposon TNT 1-94-like beta-barrel" evidence="2">
    <location>
        <begin position="288"/>
        <end position="359"/>
    </location>
</feature>
<dbReference type="InterPro" id="IPR054722">
    <property type="entry name" value="PolX-like_BBD"/>
</dbReference>
<dbReference type="InterPro" id="IPR025724">
    <property type="entry name" value="GAG-pre-integrase_dom"/>
</dbReference>
<name>A0ABQ5G3U9_9ASTR</name>
<reference evidence="3" key="1">
    <citation type="journal article" date="2022" name="Int. J. Mol. Sci.">
        <title>Draft Genome of Tanacetum Coccineum: Genomic Comparison of Closely Related Tanacetum-Family Plants.</title>
        <authorList>
            <person name="Yamashiro T."/>
            <person name="Shiraishi A."/>
            <person name="Nakayama K."/>
            <person name="Satake H."/>
        </authorList>
    </citation>
    <scope>NUCLEOTIDE SEQUENCE</scope>
</reference>
<protein>
    <submittedName>
        <fullName evidence="3">Ribonuclease H-like domain-containing protein</fullName>
    </submittedName>
</protein>
<dbReference type="Pfam" id="PF22936">
    <property type="entry name" value="Pol_BBD"/>
    <property type="match status" value="1"/>
</dbReference>
<dbReference type="Pfam" id="PF13976">
    <property type="entry name" value="gag_pre-integrs"/>
    <property type="match status" value="1"/>
</dbReference>
<gene>
    <name evidence="3" type="ORF">Tco_1029585</name>
</gene>
<accession>A0ABQ5G3U9</accession>
<feature type="domain" description="GAG-pre-integrase" evidence="1">
    <location>
        <begin position="395"/>
        <end position="442"/>
    </location>
</feature>
<evidence type="ECO:0000259" key="1">
    <source>
        <dbReference type="Pfam" id="PF13976"/>
    </source>
</evidence>
<organism evidence="3 4">
    <name type="scientific">Tanacetum coccineum</name>
    <dbReference type="NCBI Taxonomy" id="301880"/>
    <lineage>
        <taxon>Eukaryota</taxon>
        <taxon>Viridiplantae</taxon>
        <taxon>Streptophyta</taxon>
        <taxon>Embryophyta</taxon>
        <taxon>Tracheophyta</taxon>
        <taxon>Spermatophyta</taxon>
        <taxon>Magnoliopsida</taxon>
        <taxon>eudicotyledons</taxon>
        <taxon>Gunneridae</taxon>
        <taxon>Pentapetalae</taxon>
        <taxon>asterids</taxon>
        <taxon>campanulids</taxon>
        <taxon>Asterales</taxon>
        <taxon>Asteraceae</taxon>
        <taxon>Asteroideae</taxon>
        <taxon>Anthemideae</taxon>
        <taxon>Anthemidinae</taxon>
        <taxon>Tanacetum</taxon>
    </lineage>
</organism>
<comment type="caution">
    <text evidence="3">The sequence shown here is derived from an EMBL/GenBank/DDBJ whole genome shotgun (WGS) entry which is preliminary data.</text>
</comment>
<keyword evidence="4" id="KW-1185">Reference proteome</keyword>
<sequence>MDVTTIVTPSNVKTIESNLESAGVKNNGDAVEPKTVRMKSFRPPVIEDWNSDDDSEVEFIPNVENKSVRPSTEKIKFAKSAKETPKQNKHYPKGNQRNWNNLMSQRLRSDFKMINKACFVCGSFEHLHYVCDKKVIRPVWNNSSRVNHKNFANKMTHPHPNRRFVPQAVLTKSGKINTAGASVNTVVRPANTSGSKPTVNHHRPISNAYKKGYSQVTRPFNKYSEYKNSIFNKKVNTVRVKDTTARDRAVVSENKGKGVNAIKASACWVWKAKNSSNPQQKEYKEKGVIDSGCSRHMTGKKCYLTEYEDYDGGFVSFGDGKGRISKKGKIKTVILDFDNVYFCKELKYNLFSVSQICDKKNNVLFTDTECLVLSSDFKLLDESQVLLRVPRKDNIYSVDLKSVVPTKGLTCLFAKATIDESNLWHRRLGHINFKNMNKLVRSPVCWSKVGDSQLTGPELILETTEKIIQTKNRLLTARSRQKSYADVRRKPMEFSVGDMVRLKVLADENLIIPLEEIQLDDKLHFIEEPIEIMDREVKRLKQSRIPIVKVRWNSRRGPEFTWEREDSFMRKYPHLFPSKKC</sequence>
<proteinExistence type="predicted"/>
<evidence type="ECO:0000313" key="3">
    <source>
        <dbReference type="EMBL" id="GJT70299.1"/>
    </source>
</evidence>